<dbReference type="PANTHER" id="PTHR32382">
    <property type="entry name" value="FASCICLIN-LIKE ARABINOGALACTAN PROTEIN"/>
    <property type="match status" value="1"/>
</dbReference>
<dbReference type="InterPro" id="IPR033254">
    <property type="entry name" value="Plant_FLA"/>
</dbReference>
<comment type="function">
    <text evidence="10">May be a cell surface adhesion protein.</text>
</comment>
<evidence type="ECO:0000256" key="1">
    <source>
        <dbReference type="ARBA" id="ARBA00004609"/>
    </source>
</evidence>
<feature type="domain" description="FAS1" evidence="13">
    <location>
        <begin position="185"/>
        <end position="325"/>
    </location>
</feature>
<dbReference type="Gene3D" id="2.30.180.10">
    <property type="entry name" value="FAS1 domain"/>
    <property type="match status" value="1"/>
</dbReference>
<dbReference type="AlphaFoldDB" id="A0A8T3AY65"/>
<dbReference type="FunFam" id="2.30.180.10:FF:000015">
    <property type="entry name" value="Fasciclin-like arabinogalactan protein 3"/>
    <property type="match status" value="1"/>
</dbReference>
<evidence type="ECO:0000256" key="5">
    <source>
        <dbReference type="ARBA" id="ARBA00022729"/>
    </source>
</evidence>
<dbReference type="SMART" id="SM00554">
    <property type="entry name" value="FAS1"/>
    <property type="match status" value="1"/>
</dbReference>
<keyword evidence="15" id="KW-1185">Reference proteome</keyword>
<dbReference type="InterPro" id="IPR000782">
    <property type="entry name" value="FAS1_domain"/>
</dbReference>
<name>A0A8T3AY65_DENNO</name>
<keyword evidence="4" id="KW-0336">GPI-anchor</keyword>
<gene>
    <name evidence="14" type="ORF">KFK09_019288</name>
</gene>
<proteinExistence type="inferred from homology"/>
<evidence type="ECO:0000256" key="6">
    <source>
        <dbReference type="ARBA" id="ARBA00022974"/>
    </source>
</evidence>
<organism evidence="14 15">
    <name type="scientific">Dendrobium nobile</name>
    <name type="common">Orchid</name>
    <dbReference type="NCBI Taxonomy" id="94219"/>
    <lineage>
        <taxon>Eukaryota</taxon>
        <taxon>Viridiplantae</taxon>
        <taxon>Streptophyta</taxon>
        <taxon>Embryophyta</taxon>
        <taxon>Tracheophyta</taxon>
        <taxon>Spermatophyta</taxon>
        <taxon>Magnoliopsida</taxon>
        <taxon>Liliopsida</taxon>
        <taxon>Asparagales</taxon>
        <taxon>Orchidaceae</taxon>
        <taxon>Epidendroideae</taxon>
        <taxon>Malaxideae</taxon>
        <taxon>Dendrobiinae</taxon>
        <taxon>Dendrobium</taxon>
    </lineage>
</organism>
<evidence type="ECO:0000256" key="3">
    <source>
        <dbReference type="ARBA" id="ARBA00022475"/>
    </source>
</evidence>
<evidence type="ECO:0000256" key="7">
    <source>
        <dbReference type="ARBA" id="ARBA00023136"/>
    </source>
</evidence>
<evidence type="ECO:0000256" key="11">
    <source>
        <dbReference type="SAM" id="MobiDB-lite"/>
    </source>
</evidence>
<comment type="caution">
    <text evidence="14">The sequence shown here is derived from an EMBL/GenBank/DDBJ whole genome shotgun (WGS) entry which is preliminary data.</text>
</comment>
<keyword evidence="3" id="KW-1003">Cell membrane</keyword>
<dbReference type="OrthoDB" id="286301at2759"/>
<dbReference type="SUPFAM" id="SSF82153">
    <property type="entry name" value="FAS1 domain"/>
    <property type="match status" value="2"/>
</dbReference>
<evidence type="ECO:0000256" key="12">
    <source>
        <dbReference type="SAM" id="SignalP"/>
    </source>
</evidence>
<dbReference type="InterPro" id="IPR036378">
    <property type="entry name" value="FAS1_dom_sf"/>
</dbReference>
<reference evidence="14" key="1">
    <citation type="journal article" date="2022" name="Front. Genet.">
        <title>Chromosome-Scale Assembly of the Dendrobium nobile Genome Provides Insights Into the Molecular Mechanism of the Biosynthesis of the Medicinal Active Ingredient of Dendrobium.</title>
        <authorList>
            <person name="Xu Q."/>
            <person name="Niu S.-C."/>
            <person name="Li K.-L."/>
            <person name="Zheng P.-J."/>
            <person name="Zhang X.-J."/>
            <person name="Jia Y."/>
            <person name="Liu Y."/>
            <person name="Niu Y.-X."/>
            <person name="Yu L.-H."/>
            <person name="Chen D.-F."/>
            <person name="Zhang G.-Q."/>
        </authorList>
    </citation>
    <scope>NUCLEOTIDE SEQUENCE</scope>
    <source>
        <tissue evidence="14">Leaf</tissue>
    </source>
</reference>
<dbReference type="Proteomes" id="UP000829196">
    <property type="component" value="Unassembled WGS sequence"/>
</dbReference>
<comment type="similarity">
    <text evidence="2">Belongs to the fasciclin-like AGP family.</text>
</comment>
<keyword evidence="8" id="KW-0325">Glycoprotein</keyword>
<feature type="signal peptide" evidence="12">
    <location>
        <begin position="1"/>
        <end position="18"/>
    </location>
</feature>
<dbReference type="PROSITE" id="PS50213">
    <property type="entry name" value="FAS1"/>
    <property type="match status" value="1"/>
</dbReference>
<feature type="compositionally biased region" description="Low complexity" evidence="11">
    <location>
        <begin position="371"/>
        <end position="389"/>
    </location>
</feature>
<protein>
    <recommendedName>
        <fullName evidence="13">FAS1 domain-containing protein</fullName>
    </recommendedName>
</protein>
<dbReference type="PANTHER" id="PTHR32382:SF5">
    <property type="entry name" value="FASCICLIN-LIKE ARABINOGALACTAN PROTEIN 8"/>
    <property type="match status" value="1"/>
</dbReference>
<evidence type="ECO:0000313" key="15">
    <source>
        <dbReference type="Proteomes" id="UP000829196"/>
    </source>
</evidence>
<sequence>MVNSRLACLLLFMAVALASWWSAVICHNITAILDNFPDYSIQNGYMSSTKIADEVNSRQTITCLVLPNIVMSALAADHTPASLKNALRLLVLLDYFDSQKLHDIDGGTTITTTLFQTTGEAIGQEGFVNITNLRGGRVAFGSAVPGSKLTSDYTKSVRQIPYNISIIEISAPIIFPGLFDDGAASDANLTAILEKAGCKIFASLISSSGMIKIFQVAMVKGLTLFAPTDEAFKAKGVPDLNSLSSADLVTLLQYHAVASYNPKDSLKTAHHPIATMASGAAGNYEITVTVQGDDVTLHTGVDSSRIARTVLDETPVCILTVESVLLPEELFGNAPSLEPAPAPGAAEESPAPQVATPVMAPAPAPALAKGPATAVLSPADSPASAPAAESPDDVADKEDDRSTAAVAMVTSLCVAMAVVAAAVLL</sequence>
<dbReference type="Pfam" id="PF02469">
    <property type="entry name" value="Fasciclin"/>
    <property type="match status" value="1"/>
</dbReference>
<keyword evidence="9" id="KW-0449">Lipoprotein</keyword>
<accession>A0A8T3AY65</accession>
<evidence type="ECO:0000256" key="8">
    <source>
        <dbReference type="ARBA" id="ARBA00023180"/>
    </source>
</evidence>
<evidence type="ECO:0000259" key="13">
    <source>
        <dbReference type="PROSITE" id="PS50213"/>
    </source>
</evidence>
<keyword evidence="7" id="KW-0472">Membrane</keyword>
<feature type="region of interest" description="Disordered" evidence="11">
    <location>
        <begin position="371"/>
        <end position="399"/>
    </location>
</feature>
<feature type="chain" id="PRO_5035830484" description="FAS1 domain-containing protein" evidence="12">
    <location>
        <begin position="19"/>
        <end position="425"/>
    </location>
</feature>
<comment type="subcellular location">
    <subcellularLocation>
        <location evidence="1">Cell membrane</location>
        <topology evidence="1">Lipid-anchor</topology>
        <topology evidence="1">GPI-anchor</topology>
    </subcellularLocation>
</comment>
<dbReference type="FunFam" id="2.30.180.10:FF:000008">
    <property type="entry name" value="Fasciclin-like arabinogalactan protein 10"/>
    <property type="match status" value="1"/>
</dbReference>
<feature type="region of interest" description="Disordered" evidence="11">
    <location>
        <begin position="336"/>
        <end position="358"/>
    </location>
</feature>
<evidence type="ECO:0000256" key="9">
    <source>
        <dbReference type="ARBA" id="ARBA00023288"/>
    </source>
</evidence>
<evidence type="ECO:0000256" key="2">
    <source>
        <dbReference type="ARBA" id="ARBA00007843"/>
    </source>
</evidence>
<keyword evidence="6" id="KW-0654">Proteoglycan</keyword>
<dbReference type="EMBL" id="JAGYWB010000013">
    <property type="protein sequence ID" value="KAI0501070.1"/>
    <property type="molecule type" value="Genomic_DNA"/>
</dbReference>
<dbReference type="SMR" id="A0A8T3AY65"/>
<keyword evidence="5 12" id="KW-0732">Signal</keyword>
<evidence type="ECO:0000256" key="4">
    <source>
        <dbReference type="ARBA" id="ARBA00022622"/>
    </source>
</evidence>
<evidence type="ECO:0000313" key="14">
    <source>
        <dbReference type="EMBL" id="KAI0501070.1"/>
    </source>
</evidence>
<evidence type="ECO:0000256" key="10">
    <source>
        <dbReference type="ARBA" id="ARBA00024686"/>
    </source>
</evidence>
<dbReference type="GO" id="GO:0098552">
    <property type="term" value="C:side of membrane"/>
    <property type="evidence" value="ECO:0007669"/>
    <property type="project" value="UniProtKB-KW"/>
</dbReference>
<dbReference type="GO" id="GO:0005886">
    <property type="term" value="C:plasma membrane"/>
    <property type="evidence" value="ECO:0007669"/>
    <property type="project" value="UniProtKB-SubCell"/>
</dbReference>